<feature type="domain" description="Gnk2-homologous" evidence="7">
    <location>
        <begin position="20"/>
        <end position="126"/>
    </location>
</feature>
<comment type="similarity">
    <text evidence="5">Belongs to the cysteine-rich repeat secretory protein family.</text>
</comment>
<dbReference type="PROSITE" id="PS51473">
    <property type="entry name" value="GNK2"/>
    <property type="match status" value="1"/>
</dbReference>
<dbReference type="EMBL" id="OX459122">
    <property type="protein sequence ID" value="CAI9107310.1"/>
    <property type="molecule type" value="Genomic_DNA"/>
</dbReference>
<evidence type="ECO:0000256" key="3">
    <source>
        <dbReference type="ARBA" id="ARBA00022729"/>
    </source>
</evidence>
<accession>A0AAV1DJW8</accession>
<evidence type="ECO:0000256" key="4">
    <source>
        <dbReference type="ARBA" id="ARBA00022737"/>
    </source>
</evidence>
<reference evidence="8" key="1">
    <citation type="submission" date="2023-03" db="EMBL/GenBank/DDBJ databases">
        <authorList>
            <person name="Julca I."/>
        </authorList>
    </citation>
    <scope>NUCLEOTIDE SEQUENCE</scope>
</reference>
<feature type="signal peptide" evidence="6">
    <location>
        <begin position="1"/>
        <end position="20"/>
    </location>
</feature>
<dbReference type="InterPro" id="IPR038408">
    <property type="entry name" value="GNK2_sf"/>
</dbReference>
<evidence type="ECO:0000256" key="1">
    <source>
        <dbReference type="ARBA" id="ARBA00004613"/>
    </source>
</evidence>
<evidence type="ECO:0000313" key="9">
    <source>
        <dbReference type="Proteomes" id="UP001161247"/>
    </source>
</evidence>
<evidence type="ECO:0000256" key="5">
    <source>
        <dbReference type="ARBA" id="ARBA00038515"/>
    </source>
</evidence>
<feature type="chain" id="PRO_5043393156" evidence="6">
    <location>
        <begin position="21"/>
        <end position="192"/>
    </location>
</feature>
<evidence type="ECO:0000256" key="2">
    <source>
        <dbReference type="ARBA" id="ARBA00022525"/>
    </source>
</evidence>
<dbReference type="GO" id="GO:0005576">
    <property type="term" value="C:extracellular region"/>
    <property type="evidence" value="ECO:0007669"/>
    <property type="project" value="UniProtKB-SubCell"/>
</dbReference>
<protein>
    <submittedName>
        <fullName evidence="8">OLC1v1006636C1</fullName>
    </submittedName>
</protein>
<name>A0AAV1DJW8_OLDCO</name>
<proteinExistence type="inferred from homology"/>
<keyword evidence="9" id="KW-1185">Reference proteome</keyword>
<dbReference type="Gene3D" id="3.30.430.20">
    <property type="entry name" value="Gnk2 domain, C-X8-C-X2-C motif"/>
    <property type="match status" value="2"/>
</dbReference>
<keyword evidence="2" id="KW-0964">Secreted</keyword>
<dbReference type="PANTHER" id="PTHR32411">
    <property type="entry name" value="CYSTEINE-RICH REPEAT SECRETORY PROTEIN 38-RELATED"/>
    <property type="match status" value="1"/>
</dbReference>
<evidence type="ECO:0000313" key="8">
    <source>
        <dbReference type="EMBL" id="CAI9107310.1"/>
    </source>
</evidence>
<comment type="subcellular location">
    <subcellularLocation>
        <location evidence="1">Secreted</location>
    </subcellularLocation>
</comment>
<keyword evidence="4" id="KW-0677">Repeat</keyword>
<dbReference type="Proteomes" id="UP001161247">
    <property type="component" value="Chromosome 5"/>
</dbReference>
<evidence type="ECO:0000256" key="6">
    <source>
        <dbReference type="SAM" id="SignalP"/>
    </source>
</evidence>
<dbReference type="Pfam" id="PF01657">
    <property type="entry name" value="Stress-antifung"/>
    <property type="match status" value="1"/>
</dbReference>
<dbReference type="InterPro" id="IPR002902">
    <property type="entry name" value="GNK2"/>
</dbReference>
<evidence type="ECO:0000259" key="7">
    <source>
        <dbReference type="PROSITE" id="PS51473"/>
    </source>
</evidence>
<dbReference type="PANTHER" id="PTHR32411:SF55">
    <property type="entry name" value="CYSTEINE-RICH REPEAT SECRETORY PROTEIN 55"/>
    <property type="match status" value="1"/>
</dbReference>
<dbReference type="InterPro" id="IPR050581">
    <property type="entry name" value="CRR_secretory_protein"/>
</dbReference>
<dbReference type="CDD" id="cd23509">
    <property type="entry name" value="Gnk2-like"/>
    <property type="match status" value="1"/>
</dbReference>
<dbReference type="AlphaFoldDB" id="A0AAV1DJW8"/>
<sequence length="192" mass="21360">MASFGPVLVLLLCFCSAAFAEIITWDCKHDSPIASAQMSANIDVVLAQLASNTAKNDGLSTASFGKRKDTVHGLAQCRKDVNTSDCSACIHDAAKSIRENCYYDFNSTDERIFYDKCLMRYSDQKFFGQFDPSTYINLPYGDKGHKDLSASTCGTCLKTGFGNFPKLCRKEKTKGCRLQYGSCYLRYDTDLF</sequence>
<gene>
    <name evidence="8" type="ORF">OLC1_LOCUS15657</name>
</gene>
<organism evidence="8 9">
    <name type="scientific">Oldenlandia corymbosa var. corymbosa</name>
    <dbReference type="NCBI Taxonomy" id="529605"/>
    <lineage>
        <taxon>Eukaryota</taxon>
        <taxon>Viridiplantae</taxon>
        <taxon>Streptophyta</taxon>
        <taxon>Embryophyta</taxon>
        <taxon>Tracheophyta</taxon>
        <taxon>Spermatophyta</taxon>
        <taxon>Magnoliopsida</taxon>
        <taxon>eudicotyledons</taxon>
        <taxon>Gunneridae</taxon>
        <taxon>Pentapetalae</taxon>
        <taxon>asterids</taxon>
        <taxon>lamiids</taxon>
        <taxon>Gentianales</taxon>
        <taxon>Rubiaceae</taxon>
        <taxon>Rubioideae</taxon>
        <taxon>Spermacoceae</taxon>
        <taxon>Hedyotis-Oldenlandia complex</taxon>
        <taxon>Oldenlandia</taxon>
    </lineage>
</organism>
<keyword evidence="3 6" id="KW-0732">Signal</keyword>